<evidence type="ECO:0000313" key="8">
    <source>
        <dbReference type="Proteomes" id="UP001354931"/>
    </source>
</evidence>
<evidence type="ECO:0000256" key="1">
    <source>
        <dbReference type="ARBA" id="ARBA00008761"/>
    </source>
</evidence>
<gene>
    <name evidence="7" type="ORF">OKJ99_29990</name>
</gene>
<evidence type="ECO:0000256" key="2">
    <source>
        <dbReference type="ARBA" id="ARBA00022578"/>
    </source>
</evidence>
<accession>A0ABU6FCQ8</accession>
<sequence length="431" mass="47992">MRRREGQPGPVKRQFGHRARLALTADQAAVLEGQGHAARTIWNLLHDWWTMLPKAQRTLAAADAIIRQGRAELDWLGVLPAQAAQAVLKCYFQAWKNCWEGRASAPEFKSRLRTKMSIDIPQGRDLRVQRVHRRWGMVNIPKVGRVKFRWTKGLPVGKRADKDHRITGARLVKDAFGWHIAFRITTLTPKPAVHPGPEVGIDAGITIPLALSDGTSVEHGQWLSKKEEARLLHYERRAARRKAHRKKGESTSHRLQHTYDQIARIRATAKRRRDDWQHQATTAIANTYGTVVVEALRITNMTRSAKGTLKQPGQHVAQKAGLNRSVLGEAWGRTVELLAYKVADRGGTLVEVPAPGTSLECSQCHTVTEGSRRSQAQFVCNNPACGWDGNADHNAARTVLNRYRTGHALVPAAGRAVVRRATSGVKPTTAR</sequence>
<dbReference type="NCBIfam" id="NF040570">
    <property type="entry name" value="guided_TnpB"/>
    <property type="match status" value="1"/>
</dbReference>
<evidence type="ECO:0000259" key="6">
    <source>
        <dbReference type="Pfam" id="PF07282"/>
    </source>
</evidence>
<keyword evidence="8" id="KW-1185">Reference proteome</keyword>
<reference evidence="7 8" key="1">
    <citation type="submission" date="2022-10" db="EMBL/GenBank/DDBJ databases">
        <authorList>
            <person name="Xie J."/>
            <person name="Shen N."/>
        </authorList>
    </citation>
    <scope>NUCLEOTIDE SEQUENCE [LARGE SCALE GENOMIC DNA]</scope>
    <source>
        <strain evidence="7 8">YIM65594</strain>
    </source>
</reference>
<dbReference type="Pfam" id="PF07282">
    <property type="entry name" value="Cas12f1-like_TNB"/>
    <property type="match status" value="1"/>
</dbReference>
<dbReference type="InterPro" id="IPR001959">
    <property type="entry name" value="Transposase"/>
</dbReference>
<keyword evidence="3" id="KW-0238">DNA-binding</keyword>
<evidence type="ECO:0000259" key="5">
    <source>
        <dbReference type="Pfam" id="PF01385"/>
    </source>
</evidence>
<evidence type="ECO:0000256" key="3">
    <source>
        <dbReference type="ARBA" id="ARBA00023125"/>
    </source>
</evidence>
<proteinExistence type="inferred from homology"/>
<keyword evidence="2" id="KW-0815">Transposition</keyword>
<comment type="similarity">
    <text evidence="1">In the C-terminal section; belongs to the transposase 35 family.</text>
</comment>
<dbReference type="Proteomes" id="UP001354931">
    <property type="component" value="Unassembled WGS sequence"/>
</dbReference>
<protein>
    <submittedName>
        <fullName evidence="7">Transposase</fullName>
    </submittedName>
</protein>
<dbReference type="Pfam" id="PF01385">
    <property type="entry name" value="OrfB_IS605"/>
    <property type="match status" value="1"/>
</dbReference>
<organism evidence="7 8">
    <name type="scientific">Streptomyces endophyticus</name>
    <dbReference type="NCBI Taxonomy" id="714166"/>
    <lineage>
        <taxon>Bacteria</taxon>
        <taxon>Bacillati</taxon>
        <taxon>Actinomycetota</taxon>
        <taxon>Actinomycetes</taxon>
        <taxon>Kitasatosporales</taxon>
        <taxon>Streptomycetaceae</taxon>
        <taxon>Streptomyces</taxon>
    </lineage>
</organism>
<feature type="domain" description="Cas12f1-like TNB" evidence="6">
    <location>
        <begin position="331"/>
        <end position="398"/>
    </location>
</feature>
<evidence type="ECO:0000256" key="4">
    <source>
        <dbReference type="ARBA" id="ARBA00023172"/>
    </source>
</evidence>
<dbReference type="RefSeq" id="WP_326021050.1">
    <property type="nucleotide sequence ID" value="NZ_JAOZYC010000149.1"/>
</dbReference>
<name>A0ABU6FCQ8_9ACTN</name>
<dbReference type="InterPro" id="IPR010095">
    <property type="entry name" value="Cas12f1-like_TNB"/>
</dbReference>
<dbReference type="EMBL" id="JAOZYC010000149">
    <property type="protein sequence ID" value="MEB8341733.1"/>
    <property type="molecule type" value="Genomic_DNA"/>
</dbReference>
<comment type="caution">
    <text evidence="7">The sequence shown here is derived from an EMBL/GenBank/DDBJ whole genome shotgun (WGS) entry which is preliminary data.</text>
</comment>
<evidence type="ECO:0000313" key="7">
    <source>
        <dbReference type="EMBL" id="MEB8341733.1"/>
    </source>
</evidence>
<keyword evidence="4" id="KW-0233">DNA recombination</keyword>
<feature type="domain" description="Probable transposase IS891/IS1136/IS1341" evidence="5">
    <location>
        <begin position="188"/>
        <end position="304"/>
    </location>
</feature>